<evidence type="ECO:0000313" key="4">
    <source>
        <dbReference type="Proteomes" id="UP000321934"/>
    </source>
</evidence>
<feature type="chain" id="PRO_5022949770" evidence="1">
    <location>
        <begin position="23"/>
        <end position="850"/>
    </location>
</feature>
<feature type="domain" description="LptD C-terminal" evidence="2">
    <location>
        <begin position="377"/>
        <end position="741"/>
    </location>
</feature>
<dbReference type="Proteomes" id="UP000321934">
    <property type="component" value="Chromosome"/>
</dbReference>
<dbReference type="PANTHER" id="PTHR30189:SF1">
    <property type="entry name" value="LPS-ASSEMBLY PROTEIN LPTD"/>
    <property type="match status" value="1"/>
</dbReference>
<evidence type="ECO:0000259" key="2">
    <source>
        <dbReference type="Pfam" id="PF04453"/>
    </source>
</evidence>
<dbReference type="GO" id="GO:0061024">
    <property type="term" value="P:membrane organization"/>
    <property type="evidence" value="ECO:0007669"/>
    <property type="project" value="InterPro"/>
</dbReference>
<dbReference type="EMBL" id="CP029077">
    <property type="protein sequence ID" value="QED23436.1"/>
    <property type="molecule type" value="Genomic_DNA"/>
</dbReference>
<dbReference type="InterPro" id="IPR007543">
    <property type="entry name" value="LptD_C"/>
</dbReference>
<dbReference type="Pfam" id="PF04453">
    <property type="entry name" value="LptD"/>
    <property type="match status" value="1"/>
</dbReference>
<dbReference type="AlphaFoldDB" id="A0A5B8XEP4"/>
<keyword evidence="4" id="KW-1185">Reference proteome</keyword>
<evidence type="ECO:0000256" key="1">
    <source>
        <dbReference type="SAM" id="SignalP"/>
    </source>
</evidence>
<feature type="signal peptide" evidence="1">
    <location>
        <begin position="1"/>
        <end position="22"/>
    </location>
</feature>
<dbReference type="PANTHER" id="PTHR30189">
    <property type="entry name" value="LPS-ASSEMBLY PROTEIN"/>
    <property type="match status" value="1"/>
</dbReference>
<dbReference type="GO" id="GO:0009279">
    <property type="term" value="C:cell outer membrane"/>
    <property type="evidence" value="ECO:0007669"/>
    <property type="project" value="TreeGrafter"/>
</dbReference>
<proteinExistence type="predicted"/>
<accession>A0A5B8XEP4</accession>
<dbReference type="InterPro" id="IPR050218">
    <property type="entry name" value="LptD"/>
</dbReference>
<name>A0A5B8XEP4_9RICK</name>
<gene>
    <name evidence="3" type="ORF">Deia_00644</name>
</gene>
<reference evidence="3 4" key="1">
    <citation type="journal article" date="2019" name="ISME J.">
        <title>Deianiraea, an extracellular bacterium associated with the ciliate Paramecium, suggests an alternative scenario for the evolution of Rickettsiales.</title>
        <authorList>
            <person name="Castelli M."/>
            <person name="Sabaneyeva E."/>
            <person name="Lanzoni O."/>
            <person name="Lebedeva N."/>
            <person name="Floriano A.M."/>
            <person name="Gaiarsa S."/>
            <person name="Benken K."/>
            <person name="Modeo L."/>
            <person name="Bandi C."/>
            <person name="Potekhin A."/>
            <person name="Sassera D."/>
            <person name="Petroni G."/>
        </authorList>
    </citation>
    <scope>NUCLEOTIDE SEQUENCE [LARGE SCALE GENOMIC DNA]</scope>
    <source>
        <strain evidence="3">CyL4-1</strain>
    </source>
</reference>
<dbReference type="GO" id="GO:1990351">
    <property type="term" value="C:transporter complex"/>
    <property type="evidence" value="ECO:0007669"/>
    <property type="project" value="TreeGrafter"/>
</dbReference>
<organism evidence="3 4">
    <name type="scientific">Candidatus Deianiraea vastatrix</name>
    <dbReference type="NCBI Taxonomy" id="2163644"/>
    <lineage>
        <taxon>Bacteria</taxon>
        <taxon>Pseudomonadati</taxon>
        <taxon>Pseudomonadota</taxon>
        <taxon>Alphaproteobacteria</taxon>
        <taxon>Rickettsiales</taxon>
        <taxon>Candidatus Deianiraeaceae</taxon>
        <taxon>Candidatus Deianiraea</taxon>
    </lineage>
</organism>
<protein>
    <submittedName>
        <fullName evidence="3">LPS-assembly protein LptD</fullName>
    </submittedName>
</protein>
<evidence type="ECO:0000313" key="3">
    <source>
        <dbReference type="EMBL" id="QED23436.1"/>
    </source>
</evidence>
<sequence length="850" mass="96901">MRIFTALFAIAFSFVMPKYSHAFLQPTPRKEKVKKDDISLSLLDGKQMLLFANSLSSTDGDNIESQGNVFGVTNFGIFSSDKLHARKSKSIFQIQDNVRMRTNDGIVLYAKQFEKDGDVININESQAFLYDNSTILSKKINKISDSIYEIDNMTFSACELNGSYEVEDERLRCSKDYKDSQNILSPVNLNTIQNDNTYENVKKQYDLLPWSITADKVRLDTDTQYMTAKNLKVNVFSMPVFKINQYTQKIDGSARSGFLPPSLVFLGSRQIGLSIPYYLRLKNNIDLKLTPTFYQNLNGITGKELPAGSTSTMDAQRLRANTLDIQYRHLFYEEDEENNIEEGKLTIDTLVTDKTGLISSTTRQYEKDINNNILYGNRWHIDSELKLGITNNTYIKGELKKSSDPNILPIYRLKYDFYARNYLGIYNSTKDYHNVAEIIRFDPLLIYTPSATRPIVMPHLRSVFEKQIDNIIGGRVLIDQRYVDLKRTSGYSSKIYNAELGYTIPIRTQNGAYFNLFASSKFDHQRSTFKDYSSPNDGYISSFSNTQNVNIYNMQESRMIYNPMLNAQTSNFSQNRKYYNLNLDFSKPFFTGLGNLGQFIIEPRVKYKQSPYMNTASMILEDSLGTQLQYTNLFASNLSDGYGIIDSGKRLSYGVDAYTRFGKTDINALISAGVVNYIGRPNEFYYEYNGGLTRNMSDYVGVVKIYNKFFSLTHDYRVNSRNDFTLISGIARPRFQNTTISITKLGGFDASMSYNKSSLMPYGTLGTMTAISPQISYTFKNNLSIGLRGIRLINSQDGLNNTDMWLSQSLSILKQTNCITYGLLYTQMNYNIPGVSTRPVVKFSYAITGI</sequence>
<keyword evidence="1" id="KW-0732">Signal</keyword>